<name>A0A1M5WLE5_9CLOT</name>
<evidence type="ECO:0000259" key="10">
    <source>
        <dbReference type="PROSITE" id="PS50110"/>
    </source>
</evidence>
<evidence type="ECO:0000256" key="8">
    <source>
        <dbReference type="PROSITE-ProRule" id="PRU00169"/>
    </source>
</evidence>
<dbReference type="EMBL" id="FQXU01000004">
    <property type="protein sequence ID" value="SHH88371.1"/>
    <property type="molecule type" value="Genomic_DNA"/>
</dbReference>
<keyword evidence="3" id="KW-0902">Two-component regulatory system</keyword>
<dbReference type="InterPro" id="IPR001867">
    <property type="entry name" value="OmpR/PhoB-type_DNA-bd"/>
</dbReference>
<evidence type="ECO:0000256" key="3">
    <source>
        <dbReference type="ARBA" id="ARBA00023012"/>
    </source>
</evidence>
<dbReference type="InterPro" id="IPR036388">
    <property type="entry name" value="WH-like_DNA-bd_sf"/>
</dbReference>
<gene>
    <name evidence="12" type="ORF">SAMN02745941_01148</name>
</gene>
<sequence>MNDKILVVDDEHDIADLIEVYLQNENYIVYKYYSAKEALVCIENTELDLAILDIMMPDLNGFDLCRKIREKFTFPVIMLTAKDEETDKITGLTLGADDYVTKPFRPLELIARVKAQLRRYKKYNPVKEEFDTSTVLSYFGLEINTKTYECILDGNPISLTPTEYSILCILLQNKGNVVSSEELFHKIWQDEYYSKSNNTITVHIRHLREKMGDTIDEPKYIKTIWGVGYKI</sequence>
<dbReference type="SMART" id="SM00862">
    <property type="entry name" value="Trans_reg_C"/>
    <property type="match status" value="1"/>
</dbReference>
<feature type="modified residue" description="4-aspartylphosphate" evidence="8">
    <location>
        <position position="53"/>
    </location>
</feature>
<dbReference type="InterPro" id="IPR011006">
    <property type="entry name" value="CheY-like_superfamily"/>
</dbReference>
<evidence type="ECO:0000256" key="4">
    <source>
        <dbReference type="ARBA" id="ARBA00023015"/>
    </source>
</evidence>
<evidence type="ECO:0000256" key="1">
    <source>
        <dbReference type="ARBA" id="ARBA00018672"/>
    </source>
</evidence>
<evidence type="ECO:0000256" key="2">
    <source>
        <dbReference type="ARBA" id="ARBA00022553"/>
    </source>
</evidence>
<proteinExistence type="predicted"/>
<evidence type="ECO:0000313" key="12">
    <source>
        <dbReference type="EMBL" id="SHH88371.1"/>
    </source>
</evidence>
<dbReference type="GO" id="GO:0000976">
    <property type="term" value="F:transcription cis-regulatory region binding"/>
    <property type="evidence" value="ECO:0007669"/>
    <property type="project" value="TreeGrafter"/>
</dbReference>
<dbReference type="Gene3D" id="6.10.250.690">
    <property type="match status" value="1"/>
</dbReference>
<dbReference type="Pfam" id="PF00072">
    <property type="entry name" value="Response_reg"/>
    <property type="match status" value="1"/>
</dbReference>
<dbReference type="InterPro" id="IPR039420">
    <property type="entry name" value="WalR-like"/>
</dbReference>
<dbReference type="GO" id="GO:0032993">
    <property type="term" value="C:protein-DNA complex"/>
    <property type="evidence" value="ECO:0007669"/>
    <property type="project" value="TreeGrafter"/>
</dbReference>
<dbReference type="InterPro" id="IPR058211">
    <property type="entry name" value="VanR-like"/>
</dbReference>
<dbReference type="PANTHER" id="PTHR48111">
    <property type="entry name" value="REGULATOR OF RPOS"/>
    <property type="match status" value="1"/>
</dbReference>
<comment type="function">
    <text evidence="7">May play the central regulatory role in sporulation. It may be an element of the effector pathway responsible for the activation of sporulation genes in response to nutritional stress. Spo0A may act in concert with spo0H (a sigma factor) to control the expression of some genes that are critical to the sporulation process.</text>
</comment>
<dbReference type="NCBIfam" id="NF033117">
    <property type="entry name" value="vanR_ACDEGLN"/>
    <property type="match status" value="1"/>
</dbReference>
<dbReference type="InterPro" id="IPR016032">
    <property type="entry name" value="Sig_transdc_resp-reg_C-effctor"/>
</dbReference>
<dbReference type="InterPro" id="IPR001789">
    <property type="entry name" value="Sig_transdc_resp-reg_receiver"/>
</dbReference>
<dbReference type="RefSeq" id="WP_073017599.1">
    <property type="nucleotide sequence ID" value="NZ_FQXU01000004.1"/>
</dbReference>
<keyword evidence="5 9" id="KW-0238">DNA-binding</keyword>
<dbReference type="Gene3D" id="3.40.50.2300">
    <property type="match status" value="1"/>
</dbReference>
<dbReference type="CDD" id="cd17574">
    <property type="entry name" value="REC_OmpR"/>
    <property type="match status" value="1"/>
</dbReference>
<dbReference type="AlphaFoldDB" id="A0A1M5WLE5"/>
<feature type="domain" description="OmpR/PhoB-type" evidence="11">
    <location>
        <begin position="133"/>
        <end position="231"/>
    </location>
</feature>
<dbReference type="Pfam" id="PF00486">
    <property type="entry name" value="Trans_reg_C"/>
    <property type="match status" value="1"/>
</dbReference>
<dbReference type="GO" id="GO:0006355">
    <property type="term" value="P:regulation of DNA-templated transcription"/>
    <property type="evidence" value="ECO:0007669"/>
    <property type="project" value="InterPro"/>
</dbReference>
<accession>A0A1M5WLE5</accession>
<evidence type="ECO:0000259" key="11">
    <source>
        <dbReference type="PROSITE" id="PS51755"/>
    </source>
</evidence>
<dbReference type="SUPFAM" id="SSF52172">
    <property type="entry name" value="CheY-like"/>
    <property type="match status" value="1"/>
</dbReference>
<dbReference type="SUPFAM" id="SSF46894">
    <property type="entry name" value="C-terminal effector domain of the bipartite response regulators"/>
    <property type="match status" value="1"/>
</dbReference>
<keyword evidence="6" id="KW-0804">Transcription</keyword>
<dbReference type="FunFam" id="3.40.50.2300:FF:000001">
    <property type="entry name" value="DNA-binding response regulator PhoB"/>
    <property type="match status" value="1"/>
</dbReference>
<dbReference type="CDD" id="cd00383">
    <property type="entry name" value="trans_reg_C"/>
    <property type="match status" value="1"/>
</dbReference>
<dbReference type="Gene3D" id="1.10.10.10">
    <property type="entry name" value="Winged helix-like DNA-binding domain superfamily/Winged helix DNA-binding domain"/>
    <property type="match status" value="1"/>
</dbReference>
<dbReference type="PROSITE" id="PS51755">
    <property type="entry name" value="OMPR_PHOB"/>
    <property type="match status" value="1"/>
</dbReference>
<dbReference type="PANTHER" id="PTHR48111:SF2">
    <property type="entry name" value="RESPONSE REGULATOR SAER"/>
    <property type="match status" value="1"/>
</dbReference>
<keyword evidence="2 8" id="KW-0597">Phosphoprotein</keyword>
<keyword evidence="4" id="KW-0805">Transcription regulation</keyword>
<dbReference type="GO" id="GO:0005829">
    <property type="term" value="C:cytosol"/>
    <property type="evidence" value="ECO:0007669"/>
    <property type="project" value="TreeGrafter"/>
</dbReference>
<dbReference type="Proteomes" id="UP000184241">
    <property type="component" value="Unassembled WGS sequence"/>
</dbReference>
<reference evidence="12 13" key="1">
    <citation type="submission" date="2016-11" db="EMBL/GenBank/DDBJ databases">
        <authorList>
            <person name="Jaros S."/>
            <person name="Januszkiewicz K."/>
            <person name="Wedrychowicz H."/>
        </authorList>
    </citation>
    <scope>NUCLEOTIDE SEQUENCE [LARGE SCALE GENOMIC DNA]</scope>
    <source>
        <strain evidence="12 13">DSM 6191</strain>
    </source>
</reference>
<evidence type="ECO:0000256" key="9">
    <source>
        <dbReference type="PROSITE-ProRule" id="PRU01091"/>
    </source>
</evidence>
<dbReference type="PROSITE" id="PS50110">
    <property type="entry name" value="RESPONSE_REGULATORY"/>
    <property type="match status" value="1"/>
</dbReference>
<protein>
    <recommendedName>
        <fullName evidence="1">Stage 0 sporulation protein A homolog</fullName>
    </recommendedName>
</protein>
<evidence type="ECO:0000256" key="5">
    <source>
        <dbReference type="ARBA" id="ARBA00023125"/>
    </source>
</evidence>
<organism evidence="12 13">
    <name type="scientific">Clostridium intestinale DSM 6191</name>
    <dbReference type="NCBI Taxonomy" id="1121320"/>
    <lineage>
        <taxon>Bacteria</taxon>
        <taxon>Bacillati</taxon>
        <taxon>Bacillota</taxon>
        <taxon>Clostridia</taxon>
        <taxon>Eubacteriales</taxon>
        <taxon>Clostridiaceae</taxon>
        <taxon>Clostridium</taxon>
    </lineage>
</organism>
<feature type="DNA-binding region" description="OmpR/PhoB-type" evidence="9">
    <location>
        <begin position="133"/>
        <end position="231"/>
    </location>
</feature>
<evidence type="ECO:0000256" key="6">
    <source>
        <dbReference type="ARBA" id="ARBA00023163"/>
    </source>
</evidence>
<evidence type="ECO:0000256" key="7">
    <source>
        <dbReference type="ARBA" id="ARBA00024867"/>
    </source>
</evidence>
<dbReference type="FunFam" id="1.10.10.10:FF:000018">
    <property type="entry name" value="DNA-binding response regulator ResD"/>
    <property type="match status" value="1"/>
</dbReference>
<evidence type="ECO:0000313" key="13">
    <source>
        <dbReference type="Proteomes" id="UP000184241"/>
    </source>
</evidence>
<dbReference type="SMART" id="SM00448">
    <property type="entry name" value="REC"/>
    <property type="match status" value="1"/>
</dbReference>
<dbReference type="GO" id="GO:0000156">
    <property type="term" value="F:phosphorelay response regulator activity"/>
    <property type="evidence" value="ECO:0007669"/>
    <property type="project" value="TreeGrafter"/>
</dbReference>
<feature type="domain" description="Response regulatory" evidence="10">
    <location>
        <begin position="4"/>
        <end position="117"/>
    </location>
</feature>